<name>A0ABS5EPF9_9PROT</name>
<dbReference type="Pfam" id="PF03061">
    <property type="entry name" value="4HBT"/>
    <property type="match status" value="1"/>
</dbReference>
<dbReference type="RefSeq" id="WP_211871634.1">
    <property type="nucleotide sequence ID" value="NZ_JAAEDI010000036.1"/>
</dbReference>
<dbReference type="NCBIfam" id="TIGR00369">
    <property type="entry name" value="unchar_dom_1"/>
    <property type="match status" value="1"/>
</dbReference>
<keyword evidence="4" id="KW-1185">Reference proteome</keyword>
<dbReference type="InterPro" id="IPR006683">
    <property type="entry name" value="Thioestr_dom"/>
</dbReference>
<sequence>MDDEAPSPAAIEAIMHRGVPLAAAWGIEVISAAGGLATCRLPWREELLRPGGTVSGPALMGLADVAMWAALFGVTCGRDESLTTSLTIHFMRRLAPGPVIAEARLLKRGRIIVGEVLIRSEASEEVAAHVTTSWAAVSAAPRPSR</sequence>
<organism evidence="3 4">
    <name type="scientific">Neoroseomonas terrae</name>
    <dbReference type="NCBI Taxonomy" id="424799"/>
    <lineage>
        <taxon>Bacteria</taxon>
        <taxon>Pseudomonadati</taxon>
        <taxon>Pseudomonadota</taxon>
        <taxon>Alphaproteobacteria</taxon>
        <taxon>Acetobacterales</taxon>
        <taxon>Acetobacteraceae</taxon>
        <taxon>Neoroseomonas</taxon>
    </lineage>
</organism>
<dbReference type="InterPro" id="IPR003736">
    <property type="entry name" value="PAAI_dom"/>
</dbReference>
<evidence type="ECO:0000259" key="2">
    <source>
        <dbReference type="Pfam" id="PF03061"/>
    </source>
</evidence>
<proteinExistence type="predicted"/>
<gene>
    <name evidence="3" type="ORF">GXW78_24925</name>
</gene>
<dbReference type="CDD" id="cd03443">
    <property type="entry name" value="PaaI_thioesterase"/>
    <property type="match status" value="1"/>
</dbReference>
<dbReference type="Proteomes" id="UP000698752">
    <property type="component" value="Unassembled WGS sequence"/>
</dbReference>
<accession>A0ABS5EPF9</accession>
<comment type="caution">
    <text evidence="3">The sequence shown here is derived from an EMBL/GenBank/DDBJ whole genome shotgun (WGS) entry which is preliminary data.</text>
</comment>
<dbReference type="EMBL" id="JAAEDI010000036">
    <property type="protein sequence ID" value="MBR0652922.1"/>
    <property type="molecule type" value="Genomic_DNA"/>
</dbReference>
<evidence type="ECO:0000313" key="3">
    <source>
        <dbReference type="EMBL" id="MBR0652922.1"/>
    </source>
</evidence>
<evidence type="ECO:0000313" key="4">
    <source>
        <dbReference type="Proteomes" id="UP000698752"/>
    </source>
</evidence>
<dbReference type="InterPro" id="IPR029069">
    <property type="entry name" value="HotDog_dom_sf"/>
</dbReference>
<dbReference type="Gene3D" id="3.10.129.10">
    <property type="entry name" value="Hotdog Thioesterase"/>
    <property type="match status" value="1"/>
</dbReference>
<protein>
    <submittedName>
        <fullName evidence="3">PaaI family thioesterase</fullName>
    </submittedName>
</protein>
<reference evidence="4" key="1">
    <citation type="journal article" date="2021" name="Syst. Appl. Microbiol.">
        <title>Roseomonas hellenica sp. nov., isolated from roots of wild-growing Alkanna tinctoria.</title>
        <authorList>
            <person name="Rat A."/>
            <person name="Naranjo H.D."/>
            <person name="Lebbe L."/>
            <person name="Cnockaert M."/>
            <person name="Krigas N."/>
            <person name="Grigoriadou K."/>
            <person name="Maloupa E."/>
            <person name="Willems A."/>
        </authorList>
    </citation>
    <scope>NUCLEOTIDE SEQUENCE [LARGE SCALE GENOMIC DNA]</scope>
    <source>
        <strain evidence="4">LMG 31159</strain>
    </source>
</reference>
<dbReference type="SUPFAM" id="SSF54637">
    <property type="entry name" value="Thioesterase/thiol ester dehydrase-isomerase"/>
    <property type="match status" value="1"/>
</dbReference>
<feature type="domain" description="Thioesterase" evidence="2">
    <location>
        <begin position="51"/>
        <end position="121"/>
    </location>
</feature>
<evidence type="ECO:0000256" key="1">
    <source>
        <dbReference type="ARBA" id="ARBA00022801"/>
    </source>
</evidence>
<keyword evidence="1" id="KW-0378">Hydrolase</keyword>